<dbReference type="OrthoDB" id="1242806at2"/>
<organism evidence="2 3">
    <name type="scientific">Alysiella crassa</name>
    <dbReference type="NCBI Taxonomy" id="153491"/>
    <lineage>
        <taxon>Bacteria</taxon>
        <taxon>Pseudomonadati</taxon>
        <taxon>Pseudomonadota</taxon>
        <taxon>Betaproteobacteria</taxon>
        <taxon>Neisseriales</taxon>
        <taxon>Neisseriaceae</taxon>
        <taxon>Alysiella</taxon>
    </lineage>
</organism>
<name>A0A376BV37_9NEIS</name>
<proteinExistence type="predicted"/>
<protein>
    <submittedName>
        <fullName evidence="2">Predicted chitinase</fullName>
    </submittedName>
</protein>
<dbReference type="GO" id="GO:0006032">
    <property type="term" value="P:chitin catabolic process"/>
    <property type="evidence" value="ECO:0007669"/>
    <property type="project" value="InterPro"/>
</dbReference>
<reference evidence="2 3" key="1">
    <citation type="submission" date="2018-06" db="EMBL/GenBank/DDBJ databases">
        <authorList>
            <consortium name="Pathogen Informatics"/>
            <person name="Doyle S."/>
        </authorList>
    </citation>
    <scope>NUCLEOTIDE SEQUENCE [LARGE SCALE GENOMIC DNA]</scope>
    <source>
        <strain evidence="2 3">NCTC10283</strain>
    </source>
</reference>
<dbReference type="SUPFAM" id="SSF53955">
    <property type="entry name" value="Lysozyme-like"/>
    <property type="match status" value="1"/>
</dbReference>
<gene>
    <name evidence="2" type="ORF">NCTC10283_02215</name>
</gene>
<dbReference type="EMBL" id="UFSO01000003">
    <property type="protein sequence ID" value="SSY80655.1"/>
    <property type="molecule type" value="Genomic_DNA"/>
</dbReference>
<dbReference type="GO" id="GO:0016998">
    <property type="term" value="P:cell wall macromolecule catabolic process"/>
    <property type="evidence" value="ECO:0007669"/>
    <property type="project" value="InterPro"/>
</dbReference>
<dbReference type="GO" id="GO:0004568">
    <property type="term" value="F:chitinase activity"/>
    <property type="evidence" value="ECO:0007669"/>
    <property type="project" value="InterPro"/>
</dbReference>
<dbReference type="AlphaFoldDB" id="A0A376BV37"/>
<dbReference type="STRING" id="1120980.GCA_000745955_00565"/>
<dbReference type="RefSeq" id="WP_084693471.1">
    <property type="nucleotide sequence ID" value="NZ_UFSO01000003.1"/>
</dbReference>
<dbReference type="Pfam" id="PF00182">
    <property type="entry name" value="Glyco_hydro_19"/>
    <property type="match status" value="1"/>
</dbReference>
<evidence type="ECO:0000259" key="1">
    <source>
        <dbReference type="Pfam" id="PF00182"/>
    </source>
</evidence>
<dbReference type="InterPro" id="IPR000726">
    <property type="entry name" value="Glyco_hydro_19_cat"/>
</dbReference>
<accession>A0A376BV37</accession>
<dbReference type="Gene3D" id="1.10.530.10">
    <property type="match status" value="1"/>
</dbReference>
<feature type="domain" description="Glycoside hydrolase family 19 catalytic" evidence="1">
    <location>
        <begin position="72"/>
        <end position="165"/>
    </location>
</feature>
<dbReference type="Proteomes" id="UP000254209">
    <property type="component" value="Unassembled WGS sequence"/>
</dbReference>
<keyword evidence="3" id="KW-1185">Reference proteome</keyword>
<dbReference type="InterPro" id="IPR023346">
    <property type="entry name" value="Lysozyme-like_dom_sf"/>
</dbReference>
<evidence type="ECO:0000313" key="2">
    <source>
        <dbReference type="EMBL" id="SSY80655.1"/>
    </source>
</evidence>
<sequence>MSEIIPIPDNAVSIEEHAQNSVAQTLANAAFFNIVRPKLFSGSLNQSQVDGINALVLAGVEHGLTLQQHAYVLATALHETAYTMQPIREYGRGQNYAYGRWQTNSHGVKYCYKNGSRDVVYTENECPHLFYGRGFVQLTWYDNYRRAGDKLGVDLLNNPDLALQTNISAKIIVLGMKEGWFTGKKLSDYINDHRDDYVNARRIVNGMDKAEQIARYARVFEMALNLI</sequence>
<evidence type="ECO:0000313" key="3">
    <source>
        <dbReference type="Proteomes" id="UP000254209"/>
    </source>
</evidence>